<comment type="caution">
    <text evidence="2">The sequence shown here is derived from an EMBL/GenBank/DDBJ whole genome shotgun (WGS) entry which is preliminary data.</text>
</comment>
<evidence type="ECO:0000256" key="1">
    <source>
        <dbReference type="SAM" id="MobiDB-lite"/>
    </source>
</evidence>
<dbReference type="AlphaFoldDB" id="A0A7D9IJG4"/>
<sequence>MVELVSSKSSPDLLLQETLSKMMDTSSNMMKISSTMQHMTTNEMLPTSSIVPQLSSIIGTSSYTMDVSDNHTTKSMVNTTQTPSLGNTLFSYDMRETIDAKKNSSMAETASLTATSSHPSDDTTSSQFPKHPQISSPQAHSSHFVLSTSAKTRQVSTNSRYQQSTVILESSPRFTSTADGLLSKTIILVKPSSYHATSSMSHANGK</sequence>
<dbReference type="Proteomes" id="UP001152795">
    <property type="component" value="Unassembled WGS sequence"/>
</dbReference>
<proteinExistence type="predicted"/>
<feature type="compositionally biased region" description="Polar residues" evidence="1">
    <location>
        <begin position="103"/>
        <end position="112"/>
    </location>
</feature>
<organism evidence="2 3">
    <name type="scientific">Paramuricea clavata</name>
    <name type="common">Red gorgonian</name>
    <name type="synonym">Violescent sea-whip</name>
    <dbReference type="NCBI Taxonomy" id="317549"/>
    <lineage>
        <taxon>Eukaryota</taxon>
        <taxon>Metazoa</taxon>
        <taxon>Cnidaria</taxon>
        <taxon>Anthozoa</taxon>
        <taxon>Octocorallia</taxon>
        <taxon>Malacalcyonacea</taxon>
        <taxon>Plexauridae</taxon>
        <taxon>Paramuricea</taxon>
    </lineage>
</organism>
<keyword evidence="3" id="KW-1185">Reference proteome</keyword>
<evidence type="ECO:0000313" key="2">
    <source>
        <dbReference type="EMBL" id="CAB4006781.1"/>
    </source>
</evidence>
<protein>
    <submittedName>
        <fullName evidence="2">Uncharacterized protein</fullName>
    </submittedName>
</protein>
<feature type="compositionally biased region" description="Polar residues" evidence="1">
    <location>
        <begin position="133"/>
        <end position="163"/>
    </location>
</feature>
<accession>A0A7D9IJG4</accession>
<evidence type="ECO:0000313" key="3">
    <source>
        <dbReference type="Proteomes" id="UP001152795"/>
    </source>
</evidence>
<dbReference type="EMBL" id="CACRXK020005601">
    <property type="protein sequence ID" value="CAB4006781.1"/>
    <property type="molecule type" value="Genomic_DNA"/>
</dbReference>
<reference evidence="2" key="1">
    <citation type="submission" date="2020-04" db="EMBL/GenBank/DDBJ databases">
        <authorList>
            <person name="Alioto T."/>
            <person name="Alioto T."/>
            <person name="Gomez Garrido J."/>
        </authorList>
    </citation>
    <scope>NUCLEOTIDE SEQUENCE</scope>
    <source>
        <strain evidence="2">A484AB</strain>
    </source>
</reference>
<feature type="region of interest" description="Disordered" evidence="1">
    <location>
        <begin position="102"/>
        <end position="163"/>
    </location>
</feature>
<name>A0A7D9IJG4_PARCT</name>
<gene>
    <name evidence="2" type="ORF">PACLA_8A081964</name>
</gene>
<feature type="compositionally biased region" description="Low complexity" evidence="1">
    <location>
        <begin position="113"/>
        <end position="126"/>
    </location>
</feature>